<reference evidence="1 2" key="1">
    <citation type="submission" date="2013-06" db="EMBL/GenBank/DDBJ databases">
        <title>Complete genome sequence of Paenibacillus mucilaginosus K02.</title>
        <authorList>
            <person name="Xiao B."/>
            <person name="Sun L."/>
            <person name="Xiao L."/>
            <person name="Lian B."/>
        </authorList>
    </citation>
    <scope>NUCLEOTIDE SEQUENCE [LARGE SCALE GENOMIC DNA]</scope>
    <source>
        <strain evidence="1 2">K02</strain>
    </source>
</reference>
<dbReference type="RefSeq" id="WP_014650504.1">
    <property type="nucleotide sequence ID" value="NC_017672.3"/>
</dbReference>
<evidence type="ECO:0000313" key="2">
    <source>
        <dbReference type="Proteomes" id="UP000007392"/>
    </source>
</evidence>
<sequence length="68" mass="7541">MQLLHLDRWEAAGRPDLAGSLSHRSPYGDRGARSTLQPLQAKLIRCLPQAAAIRGLQFEPGGMRFSLR</sequence>
<accession>I0BGS9</accession>
<evidence type="ECO:0000313" key="1">
    <source>
        <dbReference type="EMBL" id="AFH61576.1"/>
    </source>
</evidence>
<dbReference type="AlphaFoldDB" id="I0BGS9"/>
<dbReference type="HOGENOM" id="CLU_2790014_0_0_9"/>
<dbReference type="EMBL" id="CP003422">
    <property type="protein sequence ID" value="AFH61576.1"/>
    <property type="molecule type" value="Genomic_DNA"/>
</dbReference>
<dbReference type="Proteomes" id="UP000007392">
    <property type="component" value="Chromosome"/>
</dbReference>
<dbReference type="KEGG" id="pmw:B2K_12720"/>
<organism evidence="1 2">
    <name type="scientific">Paenibacillus mucilaginosus K02</name>
    <dbReference type="NCBI Taxonomy" id="997761"/>
    <lineage>
        <taxon>Bacteria</taxon>
        <taxon>Bacillati</taxon>
        <taxon>Bacillota</taxon>
        <taxon>Bacilli</taxon>
        <taxon>Bacillales</taxon>
        <taxon>Paenibacillaceae</taxon>
        <taxon>Paenibacillus</taxon>
    </lineage>
</organism>
<dbReference type="PATRIC" id="fig|997761.3.peg.2488"/>
<proteinExistence type="predicted"/>
<protein>
    <submittedName>
        <fullName evidence="1">Uncharacterized protein</fullName>
    </submittedName>
</protein>
<gene>
    <name evidence="1" type="ORF">B2K_12720</name>
</gene>
<name>I0BGS9_9BACL</name>